<feature type="compositionally biased region" description="Polar residues" evidence="8">
    <location>
        <begin position="418"/>
        <end position="441"/>
    </location>
</feature>
<dbReference type="PANTHER" id="PTHR30337">
    <property type="entry name" value="COMPONENT OF ATP-DEPENDENT DSDNA EXONUCLEASE"/>
    <property type="match status" value="1"/>
</dbReference>
<comment type="subunit">
    <text evidence="2 7">Heterodimer of SbcC and SbcD.</text>
</comment>
<keyword evidence="12" id="KW-1185">Reference proteome</keyword>
<dbReference type="NCBIfam" id="TIGR00619">
    <property type="entry name" value="sbcd"/>
    <property type="match status" value="1"/>
</dbReference>
<evidence type="ECO:0000259" key="10">
    <source>
        <dbReference type="Pfam" id="PF12320"/>
    </source>
</evidence>
<keyword evidence="7" id="KW-0255">Endonuclease</keyword>
<evidence type="ECO:0000256" key="1">
    <source>
        <dbReference type="ARBA" id="ARBA00010555"/>
    </source>
</evidence>
<evidence type="ECO:0000256" key="2">
    <source>
        <dbReference type="ARBA" id="ARBA00011322"/>
    </source>
</evidence>
<name>A0ABU2DSQ9_9MICC</name>
<dbReference type="InterPro" id="IPR004843">
    <property type="entry name" value="Calcineurin-like_PHP"/>
</dbReference>
<dbReference type="InterPro" id="IPR041796">
    <property type="entry name" value="Mre11_N"/>
</dbReference>
<sequence>MRWLHTSDWHFGRGFHGASLEEAHRQTVEAVCREVQEQGVELVLISGDVYDRALPPEWAVRLLEECLTRLVRLGTEVVVTSGNHDSAQRLGFGAGLMAQAGLHLRTRLEDAWAPVELTDSDGVPLLIYGIPYLEPTLTAPLLGLEQAHHTAVIGEVVRRIRQDLAARCAGGARPRTILMAHLFAAHGVGSDSERIIGAEAVAGERLEHSEGSAGGLAVVPLELFEGFDYVALGHLHGRQRLSETVRYSGSPLRLSFSEVHQAKGAWLGETGSGESCGAAMTVSAVDWRLGRPMAVLEGTIEEVLAPERVAEHAQSHVQVTLIDDERPVRAHQRVKEAYPHLAVFRHRSPLDRVHRTYSQAVERARTDSEVVAGFLDHVRTRAADEAETRLITEALDSVRAAGASGPAESADPAETTDETSLTDQTSPTEQSGSTASDTDSALSREAAR</sequence>
<keyword evidence="4 7" id="KW-0540">Nuclease</keyword>
<evidence type="ECO:0000256" key="3">
    <source>
        <dbReference type="ARBA" id="ARBA00013365"/>
    </source>
</evidence>
<dbReference type="Gene3D" id="3.60.21.10">
    <property type="match status" value="1"/>
</dbReference>
<dbReference type="EMBL" id="JAVKGR010000008">
    <property type="protein sequence ID" value="MDR8019539.1"/>
    <property type="molecule type" value="Genomic_DNA"/>
</dbReference>
<comment type="similarity">
    <text evidence="1 7">Belongs to the SbcD family.</text>
</comment>
<dbReference type="InterPro" id="IPR029052">
    <property type="entry name" value="Metallo-depent_PP-like"/>
</dbReference>
<evidence type="ECO:0000313" key="11">
    <source>
        <dbReference type="EMBL" id="MDR8019539.1"/>
    </source>
</evidence>
<keyword evidence="7" id="KW-0233">DNA recombination</keyword>
<dbReference type="Pfam" id="PF00149">
    <property type="entry name" value="Metallophos"/>
    <property type="match status" value="1"/>
</dbReference>
<dbReference type="InterPro" id="IPR004593">
    <property type="entry name" value="SbcD"/>
</dbReference>
<evidence type="ECO:0000256" key="7">
    <source>
        <dbReference type="RuleBase" id="RU363069"/>
    </source>
</evidence>
<evidence type="ECO:0000256" key="8">
    <source>
        <dbReference type="SAM" id="MobiDB-lite"/>
    </source>
</evidence>
<feature type="domain" description="Nuclease SbcCD subunit D C-terminal" evidence="10">
    <location>
        <begin position="291"/>
        <end position="347"/>
    </location>
</feature>
<feature type="domain" description="Calcineurin-like phosphoesterase" evidence="9">
    <location>
        <begin position="1"/>
        <end position="237"/>
    </location>
</feature>
<gene>
    <name evidence="7" type="primary">sbcD</name>
    <name evidence="11" type="ORF">RIL96_08170</name>
</gene>
<dbReference type="RefSeq" id="WP_310548526.1">
    <property type="nucleotide sequence ID" value="NZ_JAVKGR010000008.1"/>
</dbReference>
<reference evidence="11 12" key="1">
    <citation type="submission" date="2023-09" db="EMBL/GenBank/DDBJ databases">
        <title>Description of three actinobacteria isolated from air of manufacturing shop in a pharmaceutical factory.</title>
        <authorList>
            <person name="Zhang D.-F."/>
        </authorList>
    </citation>
    <scope>NUCLEOTIDE SEQUENCE [LARGE SCALE GENOMIC DNA]</scope>
    <source>
        <strain evidence="11 12">LY-0111</strain>
    </source>
</reference>
<protein>
    <recommendedName>
        <fullName evidence="3 7">Nuclease SbcCD subunit D</fullName>
    </recommendedName>
</protein>
<dbReference type="CDD" id="cd00840">
    <property type="entry name" value="MPP_Mre11_N"/>
    <property type="match status" value="1"/>
</dbReference>
<evidence type="ECO:0000256" key="6">
    <source>
        <dbReference type="ARBA" id="ARBA00022839"/>
    </source>
</evidence>
<dbReference type="SUPFAM" id="SSF56300">
    <property type="entry name" value="Metallo-dependent phosphatases"/>
    <property type="match status" value="1"/>
</dbReference>
<evidence type="ECO:0000259" key="9">
    <source>
        <dbReference type="Pfam" id="PF00149"/>
    </source>
</evidence>
<dbReference type="InterPro" id="IPR026843">
    <property type="entry name" value="SbcD_C"/>
</dbReference>
<dbReference type="Pfam" id="PF12320">
    <property type="entry name" value="SbcD_C"/>
    <property type="match status" value="1"/>
</dbReference>
<keyword evidence="6 7" id="KW-0269">Exonuclease</keyword>
<proteinExistence type="inferred from homology"/>
<keyword evidence="5 7" id="KW-0378">Hydrolase</keyword>
<organism evidence="11 12">
    <name type="scientific">Nesterenkonia aerolata</name>
    <dbReference type="NCBI Taxonomy" id="3074079"/>
    <lineage>
        <taxon>Bacteria</taxon>
        <taxon>Bacillati</taxon>
        <taxon>Actinomycetota</taxon>
        <taxon>Actinomycetes</taxon>
        <taxon>Micrococcales</taxon>
        <taxon>Micrococcaceae</taxon>
        <taxon>Nesterenkonia</taxon>
    </lineage>
</organism>
<comment type="caution">
    <text evidence="11">The sequence shown here is derived from an EMBL/GenBank/DDBJ whole genome shotgun (WGS) entry which is preliminary data.</text>
</comment>
<dbReference type="PANTHER" id="PTHR30337:SF0">
    <property type="entry name" value="NUCLEASE SBCCD SUBUNIT D"/>
    <property type="match status" value="1"/>
</dbReference>
<keyword evidence="7" id="KW-0235">DNA replication</keyword>
<dbReference type="GO" id="GO:0004527">
    <property type="term" value="F:exonuclease activity"/>
    <property type="evidence" value="ECO:0007669"/>
    <property type="project" value="UniProtKB-KW"/>
</dbReference>
<comment type="function">
    <text evidence="7">SbcCD cleaves DNA hairpin structures. These structures can inhibit DNA replication and are intermediates in certain DNA recombination reactions. The complex acts as a 3'-&gt;5' double strand exonuclease that can open hairpins. It also has a 5' single-strand endonuclease activity.</text>
</comment>
<evidence type="ECO:0000256" key="4">
    <source>
        <dbReference type="ARBA" id="ARBA00022722"/>
    </source>
</evidence>
<dbReference type="Proteomes" id="UP001251870">
    <property type="component" value="Unassembled WGS sequence"/>
</dbReference>
<feature type="region of interest" description="Disordered" evidence="8">
    <location>
        <begin position="400"/>
        <end position="448"/>
    </location>
</feature>
<evidence type="ECO:0000313" key="12">
    <source>
        <dbReference type="Proteomes" id="UP001251870"/>
    </source>
</evidence>
<evidence type="ECO:0000256" key="5">
    <source>
        <dbReference type="ARBA" id="ARBA00022801"/>
    </source>
</evidence>
<dbReference type="InterPro" id="IPR050535">
    <property type="entry name" value="DNA_Repair-Maintenance_Comp"/>
</dbReference>
<accession>A0ABU2DSQ9</accession>